<comment type="subcellular location">
    <subcellularLocation>
        <location evidence="1">Membrane</location>
        <topology evidence="1">Multi-pass membrane protein</topology>
    </subcellularLocation>
</comment>
<feature type="transmembrane region" description="Helical" evidence="6">
    <location>
        <begin position="120"/>
        <end position="146"/>
    </location>
</feature>
<feature type="domain" description="Rhodopsin" evidence="7">
    <location>
        <begin position="40"/>
        <end position="299"/>
    </location>
</feature>
<evidence type="ECO:0000256" key="6">
    <source>
        <dbReference type="SAM" id="Phobius"/>
    </source>
</evidence>
<dbReference type="AlphaFoldDB" id="A0A8H3IIV3"/>
<evidence type="ECO:0000256" key="2">
    <source>
        <dbReference type="ARBA" id="ARBA00022692"/>
    </source>
</evidence>
<dbReference type="OrthoDB" id="5378633at2759"/>
<evidence type="ECO:0000256" key="3">
    <source>
        <dbReference type="ARBA" id="ARBA00022989"/>
    </source>
</evidence>
<comment type="similarity">
    <text evidence="5">Belongs to the SAT4 family.</text>
</comment>
<dbReference type="InterPro" id="IPR052337">
    <property type="entry name" value="SAT4-like"/>
</dbReference>
<evidence type="ECO:0000256" key="4">
    <source>
        <dbReference type="ARBA" id="ARBA00023136"/>
    </source>
</evidence>
<dbReference type="Proteomes" id="UP000664169">
    <property type="component" value="Unassembled WGS sequence"/>
</dbReference>
<name>A0A8H3IIV3_9LECA</name>
<keyword evidence="2 6" id="KW-0812">Transmembrane</keyword>
<reference evidence="8" key="1">
    <citation type="submission" date="2021-03" db="EMBL/GenBank/DDBJ databases">
        <authorList>
            <person name="Tagirdzhanova G."/>
        </authorList>
    </citation>
    <scope>NUCLEOTIDE SEQUENCE</scope>
</reference>
<protein>
    <recommendedName>
        <fullName evidence="7">Rhodopsin domain-containing protein</fullName>
    </recommendedName>
</protein>
<dbReference type="EMBL" id="CAJPDQ010000010">
    <property type="protein sequence ID" value="CAF9915264.1"/>
    <property type="molecule type" value="Genomic_DNA"/>
</dbReference>
<dbReference type="InterPro" id="IPR049326">
    <property type="entry name" value="Rhodopsin_dom_fungi"/>
</dbReference>
<dbReference type="PANTHER" id="PTHR33048:SF134">
    <property type="entry name" value="INTEGRAL MEMBRANE PROTEIN"/>
    <property type="match status" value="1"/>
</dbReference>
<evidence type="ECO:0000256" key="1">
    <source>
        <dbReference type="ARBA" id="ARBA00004141"/>
    </source>
</evidence>
<proteinExistence type="inferred from homology"/>
<evidence type="ECO:0000313" key="9">
    <source>
        <dbReference type="Proteomes" id="UP000664169"/>
    </source>
</evidence>
<feature type="transmembrane region" description="Helical" evidence="6">
    <location>
        <begin position="158"/>
        <end position="179"/>
    </location>
</feature>
<evidence type="ECO:0000256" key="5">
    <source>
        <dbReference type="ARBA" id="ARBA00038359"/>
    </source>
</evidence>
<keyword evidence="3 6" id="KW-1133">Transmembrane helix</keyword>
<evidence type="ECO:0000313" key="8">
    <source>
        <dbReference type="EMBL" id="CAF9915264.1"/>
    </source>
</evidence>
<feature type="transmembrane region" description="Helical" evidence="6">
    <location>
        <begin position="232"/>
        <end position="254"/>
    </location>
</feature>
<dbReference type="PANTHER" id="PTHR33048">
    <property type="entry name" value="PTH11-LIKE INTEGRAL MEMBRANE PROTEIN (AFU_ORTHOLOGUE AFUA_5G11245)"/>
    <property type="match status" value="1"/>
</dbReference>
<comment type="caution">
    <text evidence="8">The sequence shown here is derived from an EMBL/GenBank/DDBJ whole genome shotgun (WGS) entry which is preliminary data.</text>
</comment>
<accession>A0A8H3IIV3</accession>
<keyword evidence="9" id="KW-1185">Reference proteome</keyword>
<dbReference type="GO" id="GO:0016020">
    <property type="term" value="C:membrane"/>
    <property type="evidence" value="ECO:0007669"/>
    <property type="project" value="UniProtKB-SubCell"/>
</dbReference>
<evidence type="ECO:0000259" key="7">
    <source>
        <dbReference type="Pfam" id="PF20684"/>
    </source>
</evidence>
<dbReference type="Pfam" id="PF20684">
    <property type="entry name" value="Fung_rhodopsin"/>
    <property type="match status" value="1"/>
</dbReference>
<sequence length="379" mass="42818">MATNSTAPPAFPPQLYGSEQPRVVGVMSAMLALSMISLAFRFLARGIQKVRFGVDDFFAIFAAVSCPTSASSLGSALYQKRRVLIRRPLGERDWRILVQAGVGRHTPIVVTEDPDSIRKFFLYLFASIWPYSTALATVKLSILFMYRRLFTVASFRKYIYLVCFIVVAWWFGINFAALFSCKPIYGYWDKTVNPQCEDLKTFVIANSVPNMITDAIILALPMKYVWQLKITMVQKVSLTFIFLLGGLIIAFSAVRMKTLLVVDDEDFFWVDADTVIWTFNEVSLALICANLPTMQPLLRSWYPKQFLTRVRTFRRSTMNGKDTQTSSLPLSVRSPTNTKGFQSLVDDSDDWGTGNELGQVSNGGIVKTTTVNFDREPRI</sequence>
<keyword evidence="4 6" id="KW-0472">Membrane</keyword>
<organism evidence="8 9">
    <name type="scientific">Gomphillus americanus</name>
    <dbReference type="NCBI Taxonomy" id="1940652"/>
    <lineage>
        <taxon>Eukaryota</taxon>
        <taxon>Fungi</taxon>
        <taxon>Dikarya</taxon>
        <taxon>Ascomycota</taxon>
        <taxon>Pezizomycotina</taxon>
        <taxon>Lecanoromycetes</taxon>
        <taxon>OSLEUM clade</taxon>
        <taxon>Ostropomycetidae</taxon>
        <taxon>Ostropales</taxon>
        <taxon>Graphidaceae</taxon>
        <taxon>Gomphilloideae</taxon>
        <taxon>Gomphillus</taxon>
    </lineage>
</organism>
<feature type="transmembrane region" description="Helical" evidence="6">
    <location>
        <begin position="56"/>
        <end position="78"/>
    </location>
</feature>
<gene>
    <name evidence="8" type="ORF">GOMPHAMPRED_000673</name>
</gene>
<feature type="transmembrane region" description="Helical" evidence="6">
    <location>
        <begin position="23"/>
        <end position="44"/>
    </location>
</feature>